<dbReference type="PANTHER" id="PTHR43303">
    <property type="entry name" value="NADPH DEHYDROGENASE C23G7.10C-RELATED"/>
    <property type="match status" value="1"/>
</dbReference>
<dbReference type="RefSeq" id="WP_344411419.1">
    <property type="nucleotide sequence ID" value="NZ_BAAAQK010000001.1"/>
</dbReference>
<dbReference type="InterPro" id="IPR044152">
    <property type="entry name" value="YqjM-like"/>
</dbReference>
<dbReference type="SUPFAM" id="SSF56112">
    <property type="entry name" value="Protein kinase-like (PK-like)"/>
    <property type="match status" value="1"/>
</dbReference>
<name>A0ABN2MH19_9PSEU</name>
<dbReference type="CDD" id="cd05154">
    <property type="entry name" value="ACAD10_11_N-like"/>
    <property type="match status" value="1"/>
</dbReference>
<evidence type="ECO:0000259" key="7">
    <source>
        <dbReference type="Pfam" id="PF00724"/>
    </source>
</evidence>
<reference evidence="9 10" key="1">
    <citation type="journal article" date="2019" name="Int. J. Syst. Evol. Microbiol.">
        <title>The Global Catalogue of Microorganisms (GCM) 10K type strain sequencing project: providing services to taxonomists for standard genome sequencing and annotation.</title>
        <authorList>
            <consortium name="The Broad Institute Genomics Platform"/>
            <consortium name="The Broad Institute Genome Sequencing Center for Infectious Disease"/>
            <person name="Wu L."/>
            <person name="Ma J."/>
        </authorList>
    </citation>
    <scope>NUCLEOTIDE SEQUENCE [LARGE SCALE GENOMIC DNA]</scope>
    <source>
        <strain evidence="9 10">JCM 16009</strain>
    </source>
</reference>
<organism evidence="9 10">
    <name type="scientific">Pseudonocardia ailaonensis</name>
    <dbReference type="NCBI Taxonomy" id="367279"/>
    <lineage>
        <taxon>Bacteria</taxon>
        <taxon>Bacillati</taxon>
        <taxon>Actinomycetota</taxon>
        <taxon>Actinomycetes</taxon>
        <taxon>Pseudonocardiales</taxon>
        <taxon>Pseudonocardiaceae</taxon>
        <taxon>Pseudonocardia</taxon>
    </lineage>
</organism>
<evidence type="ECO:0000259" key="8">
    <source>
        <dbReference type="Pfam" id="PF01636"/>
    </source>
</evidence>
<evidence type="ECO:0000256" key="6">
    <source>
        <dbReference type="SAM" id="MobiDB-lite"/>
    </source>
</evidence>
<dbReference type="EMBL" id="BAAAQK010000001">
    <property type="protein sequence ID" value="GAA1826724.1"/>
    <property type="molecule type" value="Genomic_DNA"/>
</dbReference>
<proteinExistence type="predicted"/>
<evidence type="ECO:0000256" key="5">
    <source>
        <dbReference type="ARBA" id="ARBA00023002"/>
    </source>
</evidence>
<dbReference type="Gene3D" id="3.30.200.20">
    <property type="entry name" value="Phosphorylase Kinase, domain 1"/>
    <property type="match status" value="1"/>
</dbReference>
<feature type="compositionally biased region" description="Low complexity" evidence="6">
    <location>
        <begin position="712"/>
        <end position="737"/>
    </location>
</feature>
<dbReference type="Pfam" id="PF01636">
    <property type="entry name" value="APH"/>
    <property type="match status" value="1"/>
</dbReference>
<dbReference type="Gene3D" id="3.20.20.70">
    <property type="entry name" value="Aldolase class I"/>
    <property type="match status" value="1"/>
</dbReference>
<gene>
    <name evidence="9" type="ORF">GCM10009836_00380</name>
</gene>
<protein>
    <submittedName>
        <fullName evidence="9">Uncharacterized protein</fullName>
    </submittedName>
</protein>
<keyword evidence="10" id="KW-1185">Reference proteome</keyword>
<keyword evidence="5" id="KW-0560">Oxidoreductase</keyword>
<dbReference type="InterPro" id="IPR013785">
    <property type="entry name" value="Aldolase_TIM"/>
</dbReference>
<evidence type="ECO:0000256" key="3">
    <source>
        <dbReference type="ARBA" id="ARBA00022643"/>
    </source>
</evidence>
<evidence type="ECO:0000313" key="9">
    <source>
        <dbReference type="EMBL" id="GAA1826724.1"/>
    </source>
</evidence>
<feature type="domain" description="Aminoglycoside phosphotransferase" evidence="8">
    <location>
        <begin position="22"/>
        <end position="251"/>
    </location>
</feature>
<dbReference type="InterPro" id="IPR041726">
    <property type="entry name" value="ACAD10_11_N"/>
</dbReference>
<feature type="region of interest" description="Disordered" evidence="6">
    <location>
        <begin position="699"/>
        <end position="737"/>
    </location>
</feature>
<keyword evidence="3" id="KW-0288">FMN</keyword>
<dbReference type="InterPro" id="IPR001155">
    <property type="entry name" value="OxRdtase_FMN_N"/>
</dbReference>
<sequence length="737" mass="78293">MTTLPVERLGPWLPDLEPPFTAELIAGGRSNLTYRVTDAVGRRVAVRRPPATVEVAGAHDMAREHRVQAALHGTAVHVPTPLALCEDPGPIGAPFLVTEFVEGPVVRDTAAAAALTPQARRRIGFALVDELVALHRTEPTAIGLGDLGRPDGYLARQLRRWSGAITGDSTTATLLREGHRALRAELPDSAAALLHGDFRLDNVIVSEAGEIRAVLDWELSTRGDPLTDLGWLLLYWRPGPGLDFLPGGSELEGFPTAAELAGRYAAGTGADLGRLGYYLGFAAWRLAAITLGVRDRYRGGSGSGSTVDVDRLDTEAELLAAAALRHLWLRPSPSPRSSGDRPMPDAVAAADRPLLFTPLRLRELTVRNRMWLSPMCQYSVEARDGVPTDWHLVHLGGRAAGGFGLVMTEGTAVTPQGRISPQDTGLWDDDQAAAWARVVAFVQGQGAAAGVQLAHAGRKASTWAMALKRDGTIPAADGGWPPVAPSPVAYPGLDVPHELAPEEIAGIVAAFGAAAGRADRAGFDLVELHGAHGYLIHQFLSPLSNVRTDAYGGSFENRTRFLREVVVAVRESWPAGKPLSVRFSGSEWAAGGWTLAETGELARQLRPLGVDLVDVSSGGVVPPQERITVGPGYQVGFASEVRTLSGLPTAAVGMITEPAQAEQVLADGGADVLLFGRVALREPAWPLRAAAELGVPRDDAPYPTQYTKGAWPRTDPARTAARTAARIPARTRGNADR</sequence>
<dbReference type="CDD" id="cd02932">
    <property type="entry name" value="OYE_YqiM_FMN"/>
    <property type="match status" value="1"/>
</dbReference>
<dbReference type="InterPro" id="IPR002575">
    <property type="entry name" value="Aminoglycoside_PTrfase"/>
</dbReference>
<dbReference type="Proteomes" id="UP001500449">
    <property type="component" value="Unassembled WGS sequence"/>
</dbReference>
<dbReference type="Pfam" id="PF00724">
    <property type="entry name" value="Oxidored_FMN"/>
    <property type="match status" value="1"/>
</dbReference>
<feature type="domain" description="NADH:flavin oxidoreductase/NADH oxidase N-terminal" evidence="7">
    <location>
        <begin position="355"/>
        <end position="692"/>
    </location>
</feature>
<evidence type="ECO:0000313" key="10">
    <source>
        <dbReference type="Proteomes" id="UP001500449"/>
    </source>
</evidence>
<dbReference type="InterPro" id="IPR011009">
    <property type="entry name" value="Kinase-like_dom_sf"/>
</dbReference>
<dbReference type="SUPFAM" id="SSF51395">
    <property type="entry name" value="FMN-linked oxidoreductases"/>
    <property type="match status" value="1"/>
</dbReference>
<evidence type="ECO:0000256" key="4">
    <source>
        <dbReference type="ARBA" id="ARBA00022857"/>
    </source>
</evidence>
<comment type="cofactor">
    <cofactor evidence="1">
        <name>FMN</name>
        <dbReference type="ChEBI" id="CHEBI:58210"/>
    </cofactor>
</comment>
<keyword evidence="2" id="KW-0285">Flavoprotein</keyword>
<dbReference type="Gene3D" id="3.90.1200.10">
    <property type="match status" value="1"/>
</dbReference>
<keyword evidence="4" id="KW-0521">NADP</keyword>
<evidence type="ECO:0000256" key="1">
    <source>
        <dbReference type="ARBA" id="ARBA00001917"/>
    </source>
</evidence>
<accession>A0ABN2MH19</accession>
<dbReference type="PANTHER" id="PTHR43303:SF4">
    <property type="entry name" value="NADPH DEHYDROGENASE C23G7.10C-RELATED"/>
    <property type="match status" value="1"/>
</dbReference>
<evidence type="ECO:0000256" key="2">
    <source>
        <dbReference type="ARBA" id="ARBA00022630"/>
    </source>
</evidence>
<comment type="caution">
    <text evidence="9">The sequence shown here is derived from an EMBL/GenBank/DDBJ whole genome shotgun (WGS) entry which is preliminary data.</text>
</comment>